<feature type="transmembrane region" description="Helical" evidence="1">
    <location>
        <begin position="141"/>
        <end position="161"/>
    </location>
</feature>
<evidence type="ECO:0000313" key="3">
    <source>
        <dbReference type="Proteomes" id="UP000032180"/>
    </source>
</evidence>
<reference evidence="3" key="2">
    <citation type="submission" date="2013-12" db="EMBL/GenBank/DDBJ databases">
        <authorList>
            <person name="Yu Y."/>
            <person name="Lee S."/>
            <person name="de Baynast K."/>
            <person name="Wissotski M."/>
            <person name="Liu L."/>
            <person name="Talag J."/>
            <person name="Goicoechea J."/>
            <person name="Angelova A."/>
            <person name="Jetty R."/>
            <person name="Kudrna D."/>
            <person name="Golser W."/>
            <person name="Rivera L."/>
            <person name="Zhang J."/>
            <person name="Wing R."/>
        </authorList>
    </citation>
    <scope>NUCLEOTIDE SEQUENCE</scope>
</reference>
<dbReference type="Gramene" id="LPERR01G06050.1">
    <property type="protein sequence ID" value="LPERR01G06050.1"/>
    <property type="gene ID" value="LPERR01G06050"/>
</dbReference>
<dbReference type="EnsemblPlants" id="LPERR01G06050.1">
    <property type="protein sequence ID" value="LPERR01G06050.1"/>
    <property type="gene ID" value="LPERR01G06050"/>
</dbReference>
<accession>A0A0D9UXZ3</accession>
<organism evidence="2 3">
    <name type="scientific">Leersia perrieri</name>
    <dbReference type="NCBI Taxonomy" id="77586"/>
    <lineage>
        <taxon>Eukaryota</taxon>
        <taxon>Viridiplantae</taxon>
        <taxon>Streptophyta</taxon>
        <taxon>Embryophyta</taxon>
        <taxon>Tracheophyta</taxon>
        <taxon>Spermatophyta</taxon>
        <taxon>Magnoliopsida</taxon>
        <taxon>Liliopsida</taxon>
        <taxon>Poales</taxon>
        <taxon>Poaceae</taxon>
        <taxon>BOP clade</taxon>
        <taxon>Oryzoideae</taxon>
        <taxon>Oryzeae</taxon>
        <taxon>Oryzinae</taxon>
        <taxon>Leersia</taxon>
    </lineage>
</organism>
<keyword evidence="1" id="KW-1133">Transmembrane helix</keyword>
<evidence type="ECO:0000313" key="2">
    <source>
        <dbReference type="EnsemblPlants" id="LPERR01G06050.1"/>
    </source>
</evidence>
<proteinExistence type="predicted"/>
<reference evidence="2" key="3">
    <citation type="submission" date="2015-04" db="UniProtKB">
        <authorList>
            <consortium name="EnsemblPlants"/>
        </authorList>
    </citation>
    <scope>IDENTIFICATION</scope>
</reference>
<evidence type="ECO:0000256" key="1">
    <source>
        <dbReference type="SAM" id="Phobius"/>
    </source>
</evidence>
<protein>
    <submittedName>
        <fullName evidence="2">Uncharacterized protein</fullName>
    </submittedName>
</protein>
<dbReference type="AlphaFoldDB" id="A0A0D9UXZ3"/>
<feature type="transmembrane region" description="Helical" evidence="1">
    <location>
        <begin position="221"/>
        <end position="240"/>
    </location>
</feature>
<reference evidence="2 3" key="1">
    <citation type="submission" date="2012-08" db="EMBL/GenBank/DDBJ databases">
        <title>Oryza genome evolution.</title>
        <authorList>
            <person name="Wing R.A."/>
        </authorList>
    </citation>
    <scope>NUCLEOTIDE SEQUENCE</scope>
</reference>
<dbReference type="Proteomes" id="UP000032180">
    <property type="component" value="Chromosome 1"/>
</dbReference>
<name>A0A0D9UXZ3_9ORYZ</name>
<keyword evidence="1" id="KW-0472">Membrane</keyword>
<feature type="transmembrane region" description="Helical" evidence="1">
    <location>
        <begin position="181"/>
        <end position="200"/>
    </location>
</feature>
<sequence>MPSSSLLARAARQARRVASSAAPITAQELGQAAYVVARAAADWGVVSNALARAALALPASEPDGRHRAAVDLVFAAAMLAREAQNSGMLVLSEIIGDLQRAGHNYVSSMEFEARRRCPGRAGADGFVGCCAGATMRMHLSVILKLPFCVHIVFSVAILPYLKGMGGLKNLKSSDFPISSHTFVLIFCTWWLCVALGVVCSSRGRSTCKNIVALILDMFSQVVGRCALLGVTLLGIFFTHLELAPDDINSLKAFVWIAVFAHEDCMSRQLEELQVEEISKVDADVVDLAMEGNQTARLSRCQGGRSGGAALGLAREVVEVAMSAVVTPKLEHCWWFIAAALLSPVGDC</sequence>
<keyword evidence="3" id="KW-1185">Reference proteome</keyword>
<keyword evidence="1" id="KW-0812">Transmembrane</keyword>